<dbReference type="STRING" id="703135.A0A2A9P054"/>
<dbReference type="InterPro" id="IPR036265">
    <property type="entry name" value="HIT-like_sf"/>
</dbReference>
<dbReference type="SUPFAM" id="SSF54197">
    <property type="entry name" value="HIT-like"/>
    <property type="match status" value="1"/>
</dbReference>
<dbReference type="EMBL" id="KZ301972">
    <property type="protein sequence ID" value="PFH53856.1"/>
    <property type="molecule type" value="Genomic_DNA"/>
</dbReference>
<dbReference type="InterPro" id="IPR009163">
    <property type="entry name" value="Ap4A_phos1/2"/>
</dbReference>
<dbReference type="InterPro" id="IPR043171">
    <property type="entry name" value="Ap4A_phos1/2-like"/>
</dbReference>
<dbReference type="GO" id="GO:0003877">
    <property type="term" value="F:ATP:ADP adenylyltransferase activity"/>
    <property type="evidence" value="ECO:0007669"/>
    <property type="project" value="InterPro"/>
</dbReference>
<feature type="active site" description="Nucleophile" evidence="1">
    <location>
        <position position="154"/>
    </location>
</feature>
<reference evidence="5 6" key="1">
    <citation type="submission" date="2014-02" db="EMBL/GenBank/DDBJ databases">
        <title>Transposable element dynamics among asymbiotic and ectomycorrhizal Amanita fungi.</title>
        <authorList>
            <consortium name="DOE Joint Genome Institute"/>
            <person name="Hess J."/>
            <person name="Skrede I."/>
            <person name="Wolfe B."/>
            <person name="LaButti K."/>
            <person name="Ohm R.A."/>
            <person name="Grigoriev I.V."/>
            <person name="Pringle A."/>
        </authorList>
    </citation>
    <scope>NUCLEOTIDE SEQUENCE [LARGE SCALE GENOMIC DNA]</scope>
    <source>
        <strain evidence="5 6">SKay4041</strain>
    </source>
</reference>
<dbReference type="GO" id="GO:0005524">
    <property type="term" value="F:ATP binding"/>
    <property type="evidence" value="ECO:0007669"/>
    <property type="project" value="InterPro"/>
</dbReference>
<dbReference type="InterPro" id="IPR019200">
    <property type="entry name" value="ATP_adenylylTrfase_C"/>
</dbReference>
<accession>A0A2A9P054</accession>
<dbReference type="PANTHER" id="PTHR38420:SF1">
    <property type="entry name" value="PUTATIVE (AFU_ORTHOLOGUE AFUA_5G14690)-RELATED"/>
    <property type="match status" value="1"/>
</dbReference>
<feature type="domain" description="Ap4A phosphorylase 1/2 N-terminal" evidence="4">
    <location>
        <begin position="5"/>
        <end position="171"/>
    </location>
</feature>
<sequence>MASEIIARLPEKYEAALKSQDLYFFTSTLHKHADLNVEFEIRLCPALQKKPITPEPVHLNHDPFSPPYIPNLHIGDLRVDETNEEYVALLNKYSVVPQHFLIATKDFQSQTSPLTPSDLVVIYRLLVAARRAGKNFFAFYNCGEYSGASQPHKHVQFFPLDIDSVAPIEQLAKRTSLETPEKPFTLNPLPYANHVRRLPSDMSFYDYDQLEATLSQAFLQLLDLTVSTIRHDTTYPARKLSYNAWITLEHLHLIPRRFEEYPLRQGEKISINSLGFAGTLLVKSESQLELVKNEGIGKILRGVGLESVHEEQVQGTAAEAMDEVSSTPANSISQL</sequence>
<proteinExistence type="predicted"/>
<name>A0A2A9P054_9AGAR</name>
<evidence type="ECO:0000313" key="5">
    <source>
        <dbReference type="EMBL" id="PFH53856.1"/>
    </source>
</evidence>
<evidence type="ECO:0000259" key="4">
    <source>
        <dbReference type="Pfam" id="PF19327"/>
    </source>
</evidence>
<dbReference type="AlphaFoldDB" id="A0A2A9P054"/>
<evidence type="ECO:0000313" key="6">
    <source>
        <dbReference type="Proteomes" id="UP000242287"/>
    </source>
</evidence>
<dbReference type="Gene3D" id="3.30.428.70">
    <property type="match status" value="1"/>
</dbReference>
<evidence type="ECO:0000256" key="2">
    <source>
        <dbReference type="SAM" id="MobiDB-lite"/>
    </source>
</evidence>
<organism evidence="5 6">
    <name type="scientific">Amanita thiersii Skay4041</name>
    <dbReference type="NCBI Taxonomy" id="703135"/>
    <lineage>
        <taxon>Eukaryota</taxon>
        <taxon>Fungi</taxon>
        <taxon>Dikarya</taxon>
        <taxon>Basidiomycota</taxon>
        <taxon>Agaricomycotina</taxon>
        <taxon>Agaricomycetes</taxon>
        <taxon>Agaricomycetidae</taxon>
        <taxon>Agaricales</taxon>
        <taxon>Pluteineae</taxon>
        <taxon>Amanitaceae</taxon>
        <taxon>Amanita</taxon>
    </lineage>
</organism>
<protein>
    <submittedName>
        <fullName evidence="5">Uncharacterized protein</fullName>
    </submittedName>
</protein>
<dbReference type="PIRSF" id="PIRSF000846">
    <property type="entry name" value="ATP_adenylyltr"/>
    <property type="match status" value="1"/>
</dbReference>
<feature type="region of interest" description="Disordered" evidence="2">
    <location>
        <begin position="316"/>
        <end position="335"/>
    </location>
</feature>
<evidence type="ECO:0000256" key="1">
    <source>
        <dbReference type="PIRSR" id="PIRSR000846-1"/>
    </source>
</evidence>
<dbReference type="Pfam" id="PF09830">
    <property type="entry name" value="ATP_transf"/>
    <property type="match status" value="1"/>
</dbReference>
<dbReference type="GO" id="GO:0009117">
    <property type="term" value="P:nucleotide metabolic process"/>
    <property type="evidence" value="ECO:0007669"/>
    <property type="project" value="InterPro"/>
</dbReference>
<dbReference type="Proteomes" id="UP000242287">
    <property type="component" value="Unassembled WGS sequence"/>
</dbReference>
<evidence type="ECO:0000259" key="3">
    <source>
        <dbReference type="Pfam" id="PF09830"/>
    </source>
</evidence>
<dbReference type="PANTHER" id="PTHR38420">
    <property type="entry name" value="AP-4-A PHOSPHORYLASE II"/>
    <property type="match status" value="1"/>
</dbReference>
<dbReference type="Pfam" id="PF19327">
    <property type="entry name" value="Ap4A_phos_N"/>
    <property type="match status" value="1"/>
</dbReference>
<gene>
    <name evidence="5" type="ORF">AMATHDRAFT_1078</name>
</gene>
<dbReference type="InterPro" id="IPR045759">
    <property type="entry name" value="Ap4A_phos1/2_N"/>
</dbReference>
<keyword evidence="6" id="KW-1185">Reference proteome</keyword>
<dbReference type="OrthoDB" id="10267950at2759"/>
<feature type="compositionally biased region" description="Polar residues" evidence="2">
    <location>
        <begin position="324"/>
        <end position="335"/>
    </location>
</feature>
<feature type="domain" description="ATP adenylyltransferase C-terminal" evidence="3">
    <location>
        <begin position="189"/>
        <end position="305"/>
    </location>
</feature>